<comment type="caution">
    <text evidence="2">The sequence shown here is derived from an EMBL/GenBank/DDBJ whole genome shotgun (WGS) entry which is preliminary data.</text>
</comment>
<evidence type="ECO:0000313" key="2">
    <source>
        <dbReference type="EMBL" id="GJS70890.1"/>
    </source>
</evidence>
<dbReference type="EMBL" id="BQNB010009965">
    <property type="protein sequence ID" value="GJS70890.1"/>
    <property type="molecule type" value="Genomic_DNA"/>
</dbReference>
<feature type="compositionally biased region" description="Acidic residues" evidence="1">
    <location>
        <begin position="311"/>
        <end position="321"/>
    </location>
</feature>
<reference evidence="2" key="2">
    <citation type="submission" date="2022-01" db="EMBL/GenBank/DDBJ databases">
        <authorList>
            <person name="Yamashiro T."/>
            <person name="Shiraishi A."/>
            <person name="Satake H."/>
            <person name="Nakayama K."/>
        </authorList>
    </citation>
    <scope>NUCLEOTIDE SEQUENCE</scope>
</reference>
<protein>
    <submittedName>
        <fullName evidence="2">Uncharacterized protein</fullName>
    </submittedName>
</protein>
<feature type="region of interest" description="Disordered" evidence="1">
    <location>
        <begin position="193"/>
        <end position="223"/>
    </location>
</feature>
<accession>A0ABQ4XZN6</accession>
<feature type="region of interest" description="Disordered" evidence="1">
    <location>
        <begin position="245"/>
        <end position="397"/>
    </location>
</feature>
<feature type="compositionally biased region" description="Basic and acidic residues" evidence="1">
    <location>
        <begin position="270"/>
        <end position="280"/>
    </location>
</feature>
<organism evidence="2 3">
    <name type="scientific">Tanacetum coccineum</name>
    <dbReference type="NCBI Taxonomy" id="301880"/>
    <lineage>
        <taxon>Eukaryota</taxon>
        <taxon>Viridiplantae</taxon>
        <taxon>Streptophyta</taxon>
        <taxon>Embryophyta</taxon>
        <taxon>Tracheophyta</taxon>
        <taxon>Spermatophyta</taxon>
        <taxon>Magnoliopsida</taxon>
        <taxon>eudicotyledons</taxon>
        <taxon>Gunneridae</taxon>
        <taxon>Pentapetalae</taxon>
        <taxon>asterids</taxon>
        <taxon>campanulids</taxon>
        <taxon>Asterales</taxon>
        <taxon>Asteraceae</taxon>
        <taxon>Asteroideae</taxon>
        <taxon>Anthemideae</taxon>
        <taxon>Anthemidinae</taxon>
        <taxon>Tanacetum</taxon>
    </lineage>
</organism>
<feature type="compositionally biased region" description="Acidic residues" evidence="1">
    <location>
        <begin position="289"/>
        <end position="304"/>
    </location>
</feature>
<feature type="non-terminal residue" evidence="2">
    <location>
        <position position="1"/>
    </location>
</feature>
<sequence>NMNPVVAKQVALDDALVAPTKRLKIERCNARIESLMKSLKSTCINSGTPSIRSEILMLTTSSWTRKSVELTLKLRESRAQILWGMFNQKNVDYVSLLWEDFMYQADNREISSARKKHMPYPRFTKVIINHFISKDKSISMRNIINLHTVRDDPLLGTLKFMSKTEDSQKYGALIPDGMINQNKARKFKKIASPSRTLSPIKEVEPAKKTKRAKRPAKMSTTAPAAGVIIRDTLALLEAAHVKEALKKSKKDSHMLHTSSSGDGVGSQPKVPDESEDKTTSTDEGTSGDSQDDESNDDDSDDDNDADKVDESKDDDGDSDADDNYRTDSDDDENPSFNLKDDEEEQKEEEYVHTLEYDEFYDEEEEHVNEEEYEDLYGDVNITPKDTKPEKERKGDAKMTDVGLENVSQEQYYEQEVDDAHVSITQKTNIDTEVASLINVKTHQEDSSTQAPPLLTVPVASSIAATSTPLSILSVTPIPQQLTTTPAPTAEPIAPTLPALPDFSSMFGLNQRVSTLEHEMTQVKQSDHSTQILESLKQQIPAIVDELLSTRIGFATQTALQSYTAEFEKKLLEEQDRYFDVIEKSIKGIIKDEVQSQLPQILSKEVSDFATLVIQKTIAESLENVVFIKSSSQPTSSYEAAESLTEFELKKILLDKIEKNSKMPKDQGGDMGNTKDQTNDQAASKQDWFKKPERPPSPDPE</sequence>
<feature type="region of interest" description="Disordered" evidence="1">
    <location>
        <begin position="657"/>
        <end position="700"/>
    </location>
</feature>
<evidence type="ECO:0000313" key="3">
    <source>
        <dbReference type="Proteomes" id="UP001151760"/>
    </source>
</evidence>
<feature type="compositionally biased region" description="Basic and acidic residues" evidence="1">
    <location>
        <begin position="384"/>
        <end position="397"/>
    </location>
</feature>
<evidence type="ECO:0000256" key="1">
    <source>
        <dbReference type="SAM" id="MobiDB-lite"/>
    </source>
</evidence>
<feature type="compositionally biased region" description="Polar residues" evidence="1">
    <location>
        <begin position="673"/>
        <end position="683"/>
    </location>
</feature>
<name>A0ABQ4XZN6_9ASTR</name>
<keyword evidence="3" id="KW-1185">Reference proteome</keyword>
<feature type="compositionally biased region" description="Basic and acidic residues" evidence="1">
    <location>
        <begin position="245"/>
        <end position="254"/>
    </location>
</feature>
<feature type="compositionally biased region" description="Basic and acidic residues" evidence="1">
    <location>
        <begin position="686"/>
        <end position="700"/>
    </location>
</feature>
<gene>
    <name evidence="2" type="ORF">Tco_0703731</name>
</gene>
<feature type="compositionally biased region" description="Acidic residues" evidence="1">
    <location>
        <begin position="356"/>
        <end position="376"/>
    </location>
</feature>
<reference evidence="2" key="1">
    <citation type="journal article" date="2022" name="Int. J. Mol. Sci.">
        <title>Draft Genome of Tanacetum Coccineum: Genomic Comparison of Closely Related Tanacetum-Family Plants.</title>
        <authorList>
            <person name="Yamashiro T."/>
            <person name="Shiraishi A."/>
            <person name="Nakayama K."/>
            <person name="Satake H."/>
        </authorList>
    </citation>
    <scope>NUCLEOTIDE SEQUENCE</scope>
</reference>
<dbReference type="Proteomes" id="UP001151760">
    <property type="component" value="Unassembled WGS sequence"/>
</dbReference>
<proteinExistence type="predicted"/>
<feature type="compositionally biased region" description="Basic and acidic residues" evidence="1">
    <location>
        <begin position="657"/>
        <end position="667"/>
    </location>
</feature>